<organism evidence="1 2">
    <name type="scientific">Vitrella brassicaformis (strain CCMP3155)</name>
    <dbReference type="NCBI Taxonomy" id="1169540"/>
    <lineage>
        <taxon>Eukaryota</taxon>
        <taxon>Sar</taxon>
        <taxon>Alveolata</taxon>
        <taxon>Colpodellida</taxon>
        <taxon>Vitrellaceae</taxon>
        <taxon>Vitrella</taxon>
    </lineage>
</organism>
<dbReference type="EMBL" id="CDMY01000296">
    <property type="protein sequence ID" value="CEM00653.1"/>
    <property type="molecule type" value="Genomic_DNA"/>
</dbReference>
<evidence type="ECO:0000313" key="2">
    <source>
        <dbReference type="Proteomes" id="UP000041254"/>
    </source>
</evidence>
<dbReference type="AlphaFoldDB" id="A0A0G4EQY2"/>
<accession>A0A0G4EQY2</accession>
<gene>
    <name evidence="1" type="ORF">Vbra_2398</name>
</gene>
<dbReference type="Proteomes" id="UP000041254">
    <property type="component" value="Unassembled WGS sequence"/>
</dbReference>
<evidence type="ECO:0000313" key="1">
    <source>
        <dbReference type="EMBL" id="CEM00653.1"/>
    </source>
</evidence>
<dbReference type="InParanoid" id="A0A0G4EQY2"/>
<name>A0A0G4EQY2_VITBC</name>
<reference evidence="1 2" key="1">
    <citation type="submission" date="2014-11" db="EMBL/GenBank/DDBJ databases">
        <authorList>
            <person name="Zhu J."/>
            <person name="Qi W."/>
            <person name="Song R."/>
        </authorList>
    </citation>
    <scope>NUCLEOTIDE SEQUENCE [LARGE SCALE GENOMIC DNA]</scope>
</reference>
<keyword evidence="2" id="KW-1185">Reference proteome</keyword>
<evidence type="ECO:0008006" key="3">
    <source>
        <dbReference type="Google" id="ProtNLM"/>
    </source>
</evidence>
<proteinExistence type="predicted"/>
<sequence length="83" mass="9007">MASSRASQPAMVIDTTSGKILRRDGKFDGDAEAVAAAVGKVVRNTGRMINKAEALHRVTVTFENAEYVILPISKDETRVFKKA</sequence>
<dbReference type="VEuPathDB" id="CryptoDB:Vbra_2398"/>
<protein>
    <recommendedName>
        <fullName evidence="3">Roadblock/LAMTOR2 domain-containing protein</fullName>
    </recommendedName>
</protein>